<organism evidence="3 4">
    <name type="scientific">Proteus myxofaciens ATCC 19692</name>
    <dbReference type="NCBI Taxonomy" id="1354337"/>
    <lineage>
        <taxon>Bacteria</taxon>
        <taxon>Pseudomonadati</taxon>
        <taxon>Pseudomonadota</taxon>
        <taxon>Gammaproteobacteria</taxon>
        <taxon>Enterobacterales</taxon>
        <taxon>Morganellaceae</taxon>
        <taxon>Proteus</taxon>
    </lineage>
</organism>
<dbReference type="Proteomes" id="UP000094023">
    <property type="component" value="Unassembled WGS sequence"/>
</dbReference>
<feature type="domain" description="Glycosyltransferase 2-like" evidence="2">
    <location>
        <begin position="8"/>
        <end position="135"/>
    </location>
</feature>
<evidence type="ECO:0000259" key="2">
    <source>
        <dbReference type="Pfam" id="PF00535"/>
    </source>
</evidence>
<dbReference type="EMBL" id="LXEN01000081">
    <property type="protein sequence ID" value="OAT28654.1"/>
    <property type="molecule type" value="Genomic_DNA"/>
</dbReference>
<dbReference type="PANTHER" id="PTHR43630">
    <property type="entry name" value="POLY-BETA-1,6-N-ACETYL-D-GLUCOSAMINE SYNTHASE"/>
    <property type="match status" value="1"/>
</dbReference>
<dbReference type="CDD" id="cd02511">
    <property type="entry name" value="Beta4Glucosyltransferase"/>
    <property type="match status" value="1"/>
</dbReference>
<protein>
    <submittedName>
        <fullName evidence="3">Lipopolysaccharide biosynthesis glycosyltransferase</fullName>
    </submittedName>
</protein>
<evidence type="ECO:0000313" key="4">
    <source>
        <dbReference type="Proteomes" id="UP000094023"/>
    </source>
</evidence>
<proteinExistence type="inferred from homology"/>
<dbReference type="AlphaFoldDB" id="A0A198FW01"/>
<comment type="similarity">
    <text evidence="1">Belongs to the glycosyltransferase 2 family. WaaE/KdtX subfamily.</text>
</comment>
<name>A0A198FW01_9GAMM</name>
<dbReference type="PANTHER" id="PTHR43630:SF2">
    <property type="entry name" value="GLYCOSYLTRANSFERASE"/>
    <property type="match status" value="1"/>
</dbReference>
<keyword evidence="4" id="KW-1185">Reference proteome</keyword>
<dbReference type="SUPFAM" id="SSF53448">
    <property type="entry name" value="Nucleotide-diphospho-sugar transferases"/>
    <property type="match status" value="1"/>
</dbReference>
<accession>A0A198FW01</accession>
<evidence type="ECO:0000313" key="3">
    <source>
        <dbReference type="EMBL" id="OAT28654.1"/>
    </source>
</evidence>
<evidence type="ECO:0000256" key="1">
    <source>
        <dbReference type="ARBA" id="ARBA00038494"/>
    </source>
</evidence>
<dbReference type="GO" id="GO:0016740">
    <property type="term" value="F:transferase activity"/>
    <property type="evidence" value="ECO:0007669"/>
    <property type="project" value="UniProtKB-KW"/>
</dbReference>
<dbReference type="Gene3D" id="3.90.550.10">
    <property type="entry name" value="Spore Coat Polysaccharide Biosynthesis Protein SpsA, Chain A"/>
    <property type="match status" value="1"/>
</dbReference>
<gene>
    <name evidence="3" type="ORF">M983_1710</name>
</gene>
<dbReference type="RefSeq" id="WP_066749677.1">
    <property type="nucleotide sequence ID" value="NZ_LXEN01000081.1"/>
</dbReference>
<dbReference type="OrthoDB" id="9815923at2"/>
<reference evidence="3 4" key="1">
    <citation type="submission" date="2016-04" db="EMBL/GenBank/DDBJ databases">
        <title>ATOL: Assembling a taxonomically balanced genome-scale reconstruction of the evolutionary history of the Enterobacteriaceae.</title>
        <authorList>
            <person name="Plunkett G.III."/>
            <person name="Neeno-Eckwall E.C."/>
            <person name="Glasner J.D."/>
            <person name="Perna N.T."/>
        </authorList>
    </citation>
    <scope>NUCLEOTIDE SEQUENCE [LARGE SCALE GENOMIC DNA]</scope>
    <source>
        <strain evidence="3 4">ATCC 19692</strain>
    </source>
</reference>
<dbReference type="STRING" id="1354337.M983_1710"/>
<comment type="caution">
    <text evidence="3">The sequence shown here is derived from an EMBL/GenBank/DDBJ whole genome shotgun (WGS) entry which is preliminary data.</text>
</comment>
<keyword evidence="3" id="KW-0808">Transferase</keyword>
<sequence length="260" mass="30269">MSSRQRLSVVMISKNVADVIGECLDSVQWADEIIVLDSGSQDDTCKIAKQKGAHVFVNENWPGFGKQRQLAQKYATCDYIFMIDCDERVTTELKLSIEKTLKQSNDNVVYNCARRNLFMGRFMKHSGWYPDKVTRLYAREHYQYNDNLVHESLETHNATVKTLQGDLLHLTCRDLMEFQQKQLRYATVWAQERHQQGKTTSYCSILTHSLGAFFKTWLLRKGFLDGKQGLLLALVNTQYTFNKYASLWELSQKKRNDEKK</sequence>
<dbReference type="PATRIC" id="fig|1354337.4.peg.1757"/>
<dbReference type="InterPro" id="IPR029044">
    <property type="entry name" value="Nucleotide-diphossugar_trans"/>
</dbReference>
<dbReference type="Pfam" id="PF00535">
    <property type="entry name" value="Glycos_transf_2"/>
    <property type="match status" value="1"/>
</dbReference>
<dbReference type="InterPro" id="IPR001173">
    <property type="entry name" value="Glyco_trans_2-like"/>
</dbReference>